<protein>
    <recommendedName>
        <fullName evidence="2">DUF4352 domain-containing protein</fullName>
    </recommendedName>
</protein>
<dbReference type="InterPro" id="IPR029051">
    <property type="entry name" value="DUF4352"/>
</dbReference>
<evidence type="ECO:0000256" key="1">
    <source>
        <dbReference type="ARBA" id="ARBA00022729"/>
    </source>
</evidence>
<dbReference type="Proteomes" id="UP001144280">
    <property type="component" value="Unassembled WGS sequence"/>
</dbReference>
<evidence type="ECO:0000259" key="2">
    <source>
        <dbReference type="Pfam" id="PF11611"/>
    </source>
</evidence>
<evidence type="ECO:0000313" key="3">
    <source>
        <dbReference type="EMBL" id="GLH94985.1"/>
    </source>
</evidence>
<dbReference type="RefSeq" id="WP_281891833.1">
    <property type="nucleotide sequence ID" value="NZ_BSDI01000001.1"/>
</dbReference>
<keyword evidence="4" id="KW-1185">Reference proteome</keyword>
<organism evidence="3 4">
    <name type="scientific">Phytohabitans aurantiacus</name>
    <dbReference type="NCBI Taxonomy" id="3016789"/>
    <lineage>
        <taxon>Bacteria</taxon>
        <taxon>Bacillati</taxon>
        <taxon>Actinomycetota</taxon>
        <taxon>Actinomycetes</taxon>
        <taxon>Micromonosporales</taxon>
        <taxon>Micromonosporaceae</taxon>
    </lineage>
</organism>
<dbReference type="InterPro" id="IPR029050">
    <property type="entry name" value="Immunoprotect_excell_Ig-like"/>
</dbReference>
<dbReference type="EMBL" id="BSDI01000001">
    <property type="protein sequence ID" value="GLH94985.1"/>
    <property type="molecule type" value="Genomic_DNA"/>
</dbReference>
<name>A0ABQ5QL98_9ACTN</name>
<dbReference type="Gene3D" id="2.60.40.1240">
    <property type="match status" value="1"/>
</dbReference>
<comment type="caution">
    <text evidence="3">The sequence shown here is derived from an EMBL/GenBank/DDBJ whole genome shotgun (WGS) entry which is preliminary data.</text>
</comment>
<evidence type="ECO:0000313" key="4">
    <source>
        <dbReference type="Proteomes" id="UP001144280"/>
    </source>
</evidence>
<sequence>MRGRLAIIAGAAVAAAVLCCGAGTGVVTGVLLWGDDVYERIARVRADTVALGEAGRDGNLEFRVHDVQCGVVQVGDPFINQTAVGQFCLVQLTVSNVGSRPATFADALQRAYGPDGSRFAADSGAGILANPEQQVFLNEINPGNRVAGVVVYDIPPEGRIAELELHETERSTGLRVTL</sequence>
<accession>A0ABQ5QL98</accession>
<dbReference type="Pfam" id="PF11611">
    <property type="entry name" value="DUF4352"/>
    <property type="match status" value="1"/>
</dbReference>
<feature type="domain" description="DUF4352" evidence="2">
    <location>
        <begin position="50"/>
        <end position="167"/>
    </location>
</feature>
<proteinExistence type="predicted"/>
<reference evidence="3" key="1">
    <citation type="submission" date="2022-12" db="EMBL/GenBank/DDBJ databases">
        <title>New Phytohabitans aurantiacus sp. RD004123 nov., an actinomycete isolated from soil.</title>
        <authorList>
            <person name="Triningsih D.W."/>
            <person name="Harunari E."/>
            <person name="Igarashi Y."/>
        </authorList>
    </citation>
    <scope>NUCLEOTIDE SEQUENCE</scope>
    <source>
        <strain evidence="3">RD004123</strain>
    </source>
</reference>
<keyword evidence="1" id="KW-0732">Signal</keyword>
<gene>
    <name evidence="3" type="ORF">Pa4123_02570</name>
</gene>